<evidence type="ECO:0000256" key="1">
    <source>
        <dbReference type="SAM" id="MobiDB-lite"/>
    </source>
</evidence>
<name>A0A840QJE3_9PSEU</name>
<protein>
    <submittedName>
        <fullName evidence="2">Uncharacterized protein</fullName>
    </submittedName>
</protein>
<evidence type="ECO:0000313" key="3">
    <source>
        <dbReference type="Proteomes" id="UP000584374"/>
    </source>
</evidence>
<sequence>MLRITIDVFSGRPNPSYELTDAEARDLLQDVARRRDTITGVAEGFDGLGFRGVIVESLTDALADEFGGDLPAKFKVGGGAAADEANGLDIAERLVRGLADHEPAPDSTPVGASLMQYLVDLLREPPGAATGRDARGPGESEPSPRDDTCGIESDKFDPDFWNAADVITKNNCYNYASDWRTDTFAQPGLGAGEVWQSLSCQDVTRAALADGCHRQFDCFPDSEKPRRLVALVMAPDIDYHWYRIHTHEEGFWGHKPGGTAARNVDNSNRLITNPETCDRGMYTQFCGYFYTCLSQRNRIK</sequence>
<gene>
    <name evidence="2" type="ORF">BJ970_006708</name>
</gene>
<proteinExistence type="predicted"/>
<evidence type="ECO:0000313" key="2">
    <source>
        <dbReference type="EMBL" id="MBB5159109.1"/>
    </source>
</evidence>
<dbReference type="Proteomes" id="UP000584374">
    <property type="component" value="Unassembled WGS sequence"/>
</dbReference>
<feature type="region of interest" description="Disordered" evidence="1">
    <location>
        <begin position="126"/>
        <end position="149"/>
    </location>
</feature>
<organism evidence="2 3">
    <name type="scientific">Saccharopolyspora phatthalungensis</name>
    <dbReference type="NCBI Taxonomy" id="664693"/>
    <lineage>
        <taxon>Bacteria</taxon>
        <taxon>Bacillati</taxon>
        <taxon>Actinomycetota</taxon>
        <taxon>Actinomycetes</taxon>
        <taxon>Pseudonocardiales</taxon>
        <taxon>Pseudonocardiaceae</taxon>
        <taxon>Saccharopolyspora</taxon>
    </lineage>
</organism>
<dbReference type="AlphaFoldDB" id="A0A840QJE3"/>
<reference evidence="2 3" key="1">
    <citation type="submission" date="2020-08" db="EMBL/GenBank/DDBJ databases">
        <title>Sequencing the genomes of 1000 actinobacteria strains.</title>
        <authorList>
            <person name="Klenk H.-P."/>
        </authorList>
    </citation>
    <scope>NUCLEOTIDE SEQUENCE [LARGE SCALE GENOMIC DNA]</scope>
    <source>
        <strain evidence="2 3">DSM 45584</strain>
    </source>
</reference>
<keyword evidence="3" id="KW-1185">Reference proteome</keyword>
<comment type="caution">
    <text evidence="2">The sequence shown here is derived from an EMBL/GenBank/DDBJ whole genome shotgun (WGS) entry which is preliminary data.</text>
</comment>
<accession>A0A840QJE3</accession>
<dbReference type="EMBL" id="JACHIW010000002">
    <property type="protein sequence ID" value="MBB5159109.1"/>
    <property type="molecule type" value="Genomic_DNA"/>
</dbReference>
<dbReference type="RefSeq" id="WP_184731328.1">
    <property type="nucleotide sequence ID" value="NZ_JACHIW010000002.1"/>
</dbReference>
<feature type="compositionally biased region" description="Basic and acidic residues" evidence="1">
    <location>
        <begin position="132"/>
        <end position="149"/>
    </location>
</feature>